<protein>
    <submittedName>
        <fullName evidence="1">Uncharacterized protein</fullName>
    </submittedName>
</protein>
<evidence type="ECO:0000313" key="1">
    <source>
        <dbReference type="EMBL" id="AHC55027.1"/>
    </source>
</evidence>
<dbReference type="InterPro" id="IPR045356">
    <property type="entry name" value="DUF5882"/>
</dbReference>
<dbReference type="EMBL" id="KF483846">
    <property type="protein sequence ID" value="AHC55027.1"/>
    <property type="molecule type" value="Genomic_DNA"/>
</dbReference>
<accession>V9SGX6</accession>
<dbReference type="Pfam" id="PF19229">
    <property type="entry name" value="DUF5882"/>
    <property type="match status" value="1"/>
</dbReference>
<gene>
    <name evidence="1" type="ORF">TNS_ORF309</name>
</gene>
<dbReference type="Proteomes" id="UP000232615">
    <property type="component" value="Segment"/>
</dbReference>
<evidence type="ECO:0000313" key="2">
    <source>
        <dbReference type="Proteomes" id="UP000232615"/>
    </source>
</evidence>
<name>V9SGX6_9VIRU</name>
<reference evidence="1 2" key="1">
    <citation type="journal article" date="2014" name="Arch. Virol.">
        <title>Complete genome sequence of Tunisvirus, a new member of the proposed family Marseilleviridae.</title>
        <authorList>
            <person name="Aherfi S."/>
            <person name="Boughalmi M."/>
            <person name="Pagnier I."/>
            <person name="Fournous G."/>
            <person name="La Scola B."/>
            <person name="Raoult D."/>
            <person name="Colson P."/>
        </authorList>
    </citation>
    <scope>NUCLEOTIDE SEQUENCE [LARGE SCALE GENOMIC DNA]</scope>
    <source>
        <strain evidence="1 2">U484</strain>
    </source>
</reference>
<sequence>MECFRNQNIFLGDVIFIFAKINMDQDIGMWIEKLQYVWDEENKKRLYIVPNSFFLVDKENVVSRLSKDKELYLFPMPKDCARNLAAVYTGPLNFEYITRKFGKDSLRMEGRILDRLRNPVHQGTFWIGAHSRTSIPFTFYGKDPKTVKSPLVNTKTREVYDNLWDIQKKKKLRKHEVYKIHSETLERRGDYKYFWQTFTNKSAMELGRQTSFVSFAFFLL</sequence>
<organism evidence="1 2">
    <name type="scientific">Tunisvirus fontaine2</name>
    <dbReference type="NCBI Taxonomy" id="1421067"/>
    <lineage>
        <taxon>Viruses</taxon>
        <taxon>Varidnaviria</taxon>
        <taxon>Bamfordvirae</taxon>
        <taxon>Nucleocytoviricota</taxon>
        <taxon>Megaviricetes</taxon>
        <taxon>Pimascovirales</taxon>
        <taxon>Pimascovirales incertae sedis</taxon>
        <taxon>Marseilleviridae</taxon>
        <taxon>Losannavirus</taxon>
        <taxon>Losannavirus tunisense</taxon>
    </lineage>
</organism>
<proteinExistence type="predicted"/>
<keyword evidence="2" id="KW-1185">Reference proteome</keyword>